<gene>
    <name evidence="2" type="ORF">EV212_10128</name>
</gene>
<accession>A0A4V2SE09</accession>
<dbReference type="Pfam" id="PF10105">
    <property type="entry name" value="DUF2344"/>
    <property type="match status" value="1"/>
</dbReference>
<keyword evidence="3" id="KW-1185">Reference proteome</keyword>
<evidence type="ECO:0000259" key="1">
    <source>
        <dbReference type="Pfam" id="PF10105"/>
    </source>
</evidence>
<dbReference type="NCBIfam" id="TIGR03936">
    <property type="entry name" value="sam_1_link_chp"/>
    <property type="match status" value="1"/>
</dbReference>
<evidence type="ECO:0000313" key="2">
    <source>
        <dbReference type="EMBL" id="TCO86248.1"/>
    </source>
</evidence>
<reference evidence="2 3" key="1">
    <citation type="submission" date="2019-03" db="EMBL/GenBank/DDBJ databases">
        <title>Genomic Encyclopedia of Type Strains, Phase IV (KMG-IV): sequencing the most valuable type-strain genomes for metagenomic binning, comparative biology and taxonomic classification.</title>
        <authorList>
            <person name="Goeker M."/>
        </authorList>
    </citation>
    <scope>NUCLEOTIDE SEQUENCE [LARGE SCALE GENOMIC DNA]</scope>
    <source>
        <strain evidence="2 3">DSM 28559</strain>
    </source>
</reference>
<dbReference type="OrthoDB" id="9780488at2"/>
<comment type="caution">
    <text evidence="2">The sequence shown here is derived from an EMBL/GenBank/DDBJ whole genome shotgun (WGS) entry which is preliminary data.</text>
</comment>
<organism evidence="2 3">
    <name type="scientific">Frisingicoccus caecimuris</name>
    <dbReference type="NCBI Taxonomy" id="1796636"/>
    <lineage>
        <taxon>Bacteria</taxon>
        <taxon>Bacillati</taxon>
        <taxon>Bacillota</taxon>
        <taxon>Clostridia</taxon>
        <taxon>Lachnospirales</taxon>
        <taxon>Lachnospiraceae</taxon>
        <taxon>Frisingicoccus</taxon>
    </lineage>
</organism>
<evidence type="ECO:0000313" key="3">
    <source>
        <dbReference type="Proteomes" id="UP000295711"/>
    </source>
</evidence>
<feature type="domain" description="DUF2344" evidence="1">
    <location>
        <begin position="2"/>
        <end position="184"/>
    </location>
</feature>
<proteinExistence type="predicted"/>
<dbReference type="AlphaFoldDB" id="A0A4V2SE09"/>
<dbReference type="EMBL" id="SLXA01000001">
    <property type="protein sequence ID" value="TCO86248.1"/>
    <property type="molecule type" value="Genomic_DNA"/>
</dbReference>
<dbReference type="Proteomes" id="UP000295711">
    <property type="component" value="Unassembled WGS sequence"/>
</dbReference>
<dbReference type="InterPro" id="IPR018768">
    <property type="entry name" value="DUF2344"/>
</dbReference>
<name>A0A4V2SE09_9FIRM</name>
<sequence>MKVRIKFAKEGIMRFIGHLDMMRYFQKAFRRSGIDIQYSQGFSPHQLISFAAPLGVGLTSTGEYMDIVMGECPSSEELVQRINEQMVEGVRILSAVALPDDSKNAMSIVATADYRISFREGMSPDFELPSAIHEFMAQDKIMVTKKTKKSEKTMDIKPMIHVFRGEGDGCFMNVATGSTQNLKPEQVMATLYQFSGREFDPFTIYIHREETYGADFKPLEAYGNRIL</sequence>
<protein>
    <submittedName>
        <fullName evidence="2">Radical SAM-linked protein</fullName>
    </submittedName>
</protein>